<accession>A0A178D143</accession>
<evidence type="ECO:0000256" key="1">
    <source>
        <dbReference type="SAM" id="MobiDB-lite"/>
    </source>
</evidence>
<evidence type="ECO:0000313" key="2">
    <source>
        <dbReference type="EMBL" id="OAL35880.1"/>
    </source>
</evidence>
<sequence>MALPGPSSPLSSPANQTISREPRQYRPAKELPFELAQQVQTYFEEGLFTQAFSFLLSIIGNSASPLARLAPAIIPPPAQIALAATLAVHPTTTSRTNSREKWNQANAALRLLRLIQNLVGPVNADFNTAFSFRKFDFRFTRRSDHQFDDDEHDSEGGEGDKLAGASDLNTPYARSQSLWARAEDFWQLVGWAFNCACHPGVYATRWNHYQLLLEFLIDVLEEDWYIRSTSGDTSVDEALLWQYIELSGGGHGRARRILRAIFADGSPRSLSEFREVFSNELKEPTREDGNLKKREVDVNIDQDIYGDYLGQDDLDILEDGDDDDDDDDVASTGTGASGRPSKRVRKRTQTPSSKGVTPKTSGGSLHSGYTTDGEGSSTSLSTKLGGPSCVSLRLRLLKLLIHISSHQTLMATSPTTFPDLEDLYTHYVEFIRPLPVAAFAQVVLPHPSNPLEPPSLRNMCERLLQQLLETSAPRYKSHVLLSRRKLEQEYLPFAASKNSVDANARISLLLESLTRCLVRTGELKKTERLVQAARAGVERRISRVADSVEKKAGSKKRQGDEAVAWEWLVESGERIQKAIEGSAL</sequence>
<reference evidence="2 3" key="1">
    <citation type="submission" date="2016-03" db="EMBL/GenBank/DDBJ databases">
        <title>The draft genome sequence of Fonsecaea nubica causative agent of cutaneous subcutaneous infection in human host.</title>
        <authorList>
            <person name="Costa F."/>
            <person name="Sybren D.H."/>
            <person name="Raittz R.T."/>
            <person name="Weiss V.A."/>
            <person name="Leao A.C."/>
            <person name="Gomes R."/>
            <person name="De Souza E.M."/>
            <person name="Pedrosa F.O."/>
            <person name="Steffens M.B."/>
            <person name="Bombassaro A."/>
            <person name="Tadra-Sfeir M.Z."/>
            <person name="Moreno L.F."/>
            <person name="Najafzadeh M.J."/>
            <person name="Felipe M.S."/>
            <person name="Teixeira M."/>
            <person name="Sun J."/>
            <person name="Xi L."/>
            <person name="Castro M.A."/>
            <person name="Vicente V.A."/>
        </authorList>
    </citation>
    <scope>NUCLEOTIDE SEQUENCE [LARGE SCALE GENOMIC DNA]</scope>
    <source>
        <strain evidence="2 3">CBS 269.64</strain>
    </source>
</reference>
<dbReference type="GeneID" id="34588204"/>
<proteinExistence type="predicted"/>
<name>A0A178D143_9EURO</name>
<feature type="compositionally biased region" description="Low complexity" evidence="1">
    <location>
        <begin position="373"/>
        <end position="384"/>
    </location>
</feature>
<dbReference type="EMBL" id="LVCJ01000026">
    <property type="protein sequence ID" value="OAL35880.1"/>
    <property type="molecule type" value="Genomic_DNA"/>
</dbReference>
<feature type="region of interest" description="Disordered" evidence="1">
    <location>
        <begin position="315"/>
        <end position="384"/>
    </location>
</feature>
<keyword evidence="3" id="KW-1185">Reference proteome</keyword>
<protein>
    <submittedName>
        <fullName evidence="2">Uncharacterized protein</fullName>
    </submittedName>
</protein>
<feature type="compositionally biased region" description="Acidic residues" evidence="1">
    <location>
        <begin position="315"/>
        <end position="329"/>
    </location>
</feature>
<gene>
    <name evidence="2" type="ORF">AYO20_04786</name>
</gene>
<dbReference type="RefSeq" id="XP_022500892.1">
    <property type="nucleotide sequence ID" value="XM_022643081.1"/>
</dbReference>
<dbReference type="AlphaFoldDB" id="A0A178D143"/>
<feature type="compositionally biased region" description="Polar residues" evidence="1">
    <location>
        <begin position="349"/>
        <end position="370"/>
    </location>
</feature>
<evidence type="ECO:0000313" key="3">
    <source>
        <dbReference type="Proteomes" id="UP000185904"/>
    </source>
</evidence>
<dbReference type="Proteomes" id="UP000185904">
    <property type="component" value="Unassembled WGS sequence"/>
</dbReference>
<dbReference type="OrthoDB" id="5411773at2759"/>
<feature type="region of interest" description="Disordered" evidence="1">
    <location>
        <begin position="146"/>
        <end position="168"/>
    </location>
</feature>
<comment type="caution">
    <text evidence="2">The sequence shown here is derived from an EMBL/GenBank/DDBJ whole genome shotgun (WGS) entry which is preliminary data.</text>
</comment>
<organism evidence="2 3">
    <name type="scientific">Fonsecaea nubica</name>
    <dbReference type="NCBI Taxonomy" id="856822"/>
    <lineage>
        <taxon>Eukaryota</taxon>
        <taxon>Fungi</taxon>
        <taxon>Dikarya</taxon>
        <taxon>Ascomycota</taxon>
        <taxon>Pezizomycotina</taxon>
        <taxon>Eurotiomycetes</taxon>
        <taxon>Chaetothyriomycetidae</taxon>
        <taxon>Chaetothyriales</taxon>
        <taxon>Herpotrichiellaceae</taxon>
        <taxon>Fonsecaea</taxon>
    </lineage>
</organism>
<feature type="region of interest" description="Disordered" evidence="1">
    <location>
        <begin position="1"/>
        <end position="23"/>
    </location>
</feature>
<feature type="compositionally biased region" description="Low complexity" evidence="1">
    <location>
        <begin position="1"/>
        <end position="13"/>
    </location>
</feature>